<feature type="compositionally biased region" description="Low complexity" evidence="1">
    <location>
        <begin position="243"/>
        <end position="253"/>
    </location>
</feature>
<feature type="region of interest" description="Disordered" evidence="1">
    <location>
        <begin position="446"/>
        <end position="465"/>
    </location>
</feature>
<dbReference type="RefSeq" id="XP_007869669.1">
    <property type="nucleotide sequence ID" value="XM_007871478.1"/>
</dbReference>
<feature type="compositionally biased region" description="Basic and acidic residues" evidence="1">
    <location>
        <begin position="520"/>
        <end position="529"/>
    </location>
</feature>
<organism evidence="3 4">
    <name type="scientific">Gloeophyllum trabeum (strain ATCC 11539 / FP-39264 / Madison 617)</name>
    <name type="common">Brown rot fungus</name>
    <dbReference type="NCBI Taxonomy" id="670483"/>
    <lineage>
        <taxon>Eukaryota</taxon>
        <taxon>Fungi</taxon>
        <taxon>Dikarya</taxon>
        <taxon>Basidiomycota</taxon>
        <taxon>Agaricomycotina</taxon>
        <taxon>Agaricomycetes</taxon>
        <taxon>Gloeophyllales</taxon>
        <taxon>Gloeophyllaceae</taxon>
        <taxon>Gloeophyllum</taxon>
    </lineage>
</organism>
<feature type="compositionally biased region" description="Polar residues" evidence="1">
    <location>
        <begin position="844"/>
        <end position="859"/>
    </location>
</feature>
<proteinExistence type="predicted"/>
<name>S7PVV8_GLOTA</name>
<feature type="compositionally biased region" description="Low complexity" evidence="1">
    <location>
        <begin position="718"/>
        <end position="790"/>
    </location>
</feature>
<evidence type="ECO:0000313" key="4">
    <source>
        <dbReference type="Proteomes" id="UP000030669"/>
    </source>
</evidence>
<feature type="compositionally biased region" description="Polar residues" evidence="1">
    <location>
        <begin position="966"/>
        <end position="980"/>
    </location>
</feature>
<dbReference type="OMA" id="ARQSEYM"/>
<dbReference type="AlphaFoldDB" id="S7PVV8"/>
<feature type="region of interest" description="Disordered" evidence="1">
    <location>
        <begin position="555"/>
        <end position="691"/>
    </location>
</feature>
<feature type="compositionally biased region" description="Basic and acidic residues" evidence="1">
    <location>
        <begin position="127"/>
        <end position="136"/>
    </location>
</feature>
<evidence type="ECO:0000313" key="3">
    <source>
        <dbReference type="EMBL" id="EPQ51766.1"/>
    </source>
</evidence>
<dbReference type="OrthoDB" id="5964929at2759"/>
<sequence length="1076" mass="112342">MAGLTLLCVADSAKLGRISKGARVARDRGSQRVGVRSPQVQLEPNASPAEAEPGSLCIFHDLTTSRPAMSTSTTATQILFNSPALHALRRDQLLSLCRRHGLRAQGRNDELIQRLKRHAQALYAEPAGDHDARNEHDEDDDEDEDEDMNVNAKTNMNPRQSEQWEMMDTIEEMEEGASRQGSLNSLKSARGGAAGEFGTGSSKSSSVSSSIRALASSFGLKRASSKKRALSTSSSPKFPAPASPSASLPALVPVPEPTKSSAPSPVQPLQPQPLHATHQQFSYSTPPPSPPTAHTELGGEGEDADKSLSAPVPGHEHRPGRPAPFDAARLSMGAGADATTIRLITTAYTRAAPSPPKLAPLATAFDLLPASPGVARWPASPEKPGGGIYPALPFAALGAPRFDMPGEEDVEMDMSVDMPGGFGGTPACHSSQGLSATPSITTTTNTTTTHQPNFTTMPAPADVRSPRPSEPFIFGSPSPKHRVSNAQFQAAAASVLEEMNRRLGLAGEHAVGLEILEHRRGGAADRTAPEEQGSPGKFKIKEKFDEVHQREFEKMPSIASYAARHAGRKRKSAAMEERRPAPAPASKARVISVGNRKKVQAEAASSEDEGERRSSKRPRMAEEVKEVAGNTSAAAQKEEKEAQKDKEKEREAIKRRLAINKAKRRSSRGRPSIGVAKPPVKPAPKASTSRFGFFSSAKSIVKNVWNKGAGIASGSKNATSLPAKPAAAPSATTSSKTAIPRPASVASKAAPPSVSSNAGSASRFSSAKSDRTSSTLSSNAGGSSKPASARPRPPIPTFSVAPVNSNSASRPRAGSTASAATNAGPYKRPSTLPTAPDKGHKRTNSGSSVSSMGTRTNATGKAPASTGAKRSSTLLAPTASSLAKQNSARHSAASSLSSIPARKPSGPLEQSAKANQGALANRGKVAKPSPTKLLLSPKNTKIFSKPLAPVDGSLLPTPVRDPSGNLAGSSSSTVAASNKGTGFIPRKPRLSRSRVITKLGSQRPVVNPTRKRSSIGVAASRRSLGGVKAGKGIMLSAKKKARQSEFAMRKSKVSNVNAHAAGADAARIPGSMDVEA</sequence>
<feature type="compositionally biased region" description="Basic residues" evidence="1">
    <location>
        <begin position="655"/>
        <end position="668"/>
    </location>
</feature>
<dbReference type="PROSITE" id="PS50800">
    <property type="entry name" value="SAP"/>
    <property type="match status" value="1"/>
</dbReference>
<evidence type="ECO:0000256" key="1">
    <source>
        <dbReference type="SAM" id="MobiDB-lite"/>
    </source>
</evidence>
<keyword evidence="4" id="KW-1185">Reference proteome</keyword>
<dbReference type="KEGG" id="gtr:GLOTRDRAFT_140767"/>
<dbReference type="InterPro" id="IPR003034">
    <property type="entry name" value="SAP_dom"/>
</dbReference>
<reference evidence="3 4" key="1">
    <citation type="journal article" date="2012" name="Science">
        <title>The Paleozoic origin of enzymatic lignin decomposition reconstructed from 31 fungal genomes.</title>
        <authorList>
            <person name="Floudas D."/>
            <person name="Binder M."/>
            <person name="Riley R."/>
            <person name="Barry K."/>
            <person name="Blanchette R.A."/>
            <person name="Henrissat B."/>
            <person name="Martinez A.T."/>
            <person name="Otillar R."/>
            <person name="Spatafora J.W."/>
            <person name="Yadav J.S."/>
            <person name="Aerts A."/>
            <person name="Benoit I."/>
            <person name="Boyd A."/>
            <person name="Carlson A."/>
            <person name="Copeland A."/>
            <person name="Coutinho P.M."/>
            <person name="de Vries R.P."/>
            <person name="Ferreira P."/>
            <person name="Findley K."/>
            <person name="Foster B."/>
            <person name="Gaskell J."/>
            <person name="Glotzer D."/>
            <person name="Gorecki P."/>
            <person name="Heitman J."/>
            <person name="Hesse C."/>
            <person name="Hori C."/>
            <person name="Igarashi K."/>
            <person name="Jurgens J.A."/>
            <person name="Kallen N."/>
            <person name="Kersten P."/>
            <person name="Kohler A."/>
            <person name="Kuees U."/>
            <person name="Kumar T.K.A."/>
            <person name="Kuo A."/>
            <person name="LaButti K."/>
            <person name="Larrondo L.F."/>
            <person name="Lindquist E."/>
            <person name="Ling A."/>
            <person name="Lombard V."/>
            <person name="Lucas S."/>
            <person name="Lundell T."/>
            <person name="Martin R."/>
            <person name="McLaughlin D.J."/>
            <person name="Morgenstern I."/>
            <person name="Morin E."/>
            <person name="Murat C."/>
            <person name="Nagy L.G."/>
            <person name="Nolan M."/>
            <person name="Ohm R.A."/>
            <person name="Patyshakuliyeva A."/>
            <person name="Rokas A."/>
            <person name="Ruiz-Duenas F.J."/>
            <person name="Sabat G."/>
            <person name="Salamov A."/>
            <person name="Samejima M."/>
            <person name="Schmutz J."/>
            <person name="Slot J.C."/>
            <person name="St John F."/>
            <person name="Stenlid J."/>
            <person name="Sun H."/>
            <person name="Sun S."/>
            <person name="Syed K."/>
            <person name="Tsang A."/>
            <person name="Wiebenga A."/>
            <person name="Young D."/>
            <person name="Pisabarro A."/>
            <person name="Eastwood D.C."/>
            <person name="Martin F."/>
            <person name="Cullen D."/>
            <person name="Grigoriev I.V."/>
            <person name="Hibbett D.S."/>
        </authorList>
    </citation>
    <scope>NUCLEOTIDE SEQUENCE [LARGE SCALE GENOMIC DNA]</scope>
    <source>
        <strain evidence="3 4">ATCC 11539</strain>
    </source>
</reference>
<feature type="compositionally biased region" description="Low complexity" evidence="1">
    <location>
        <begin position="871"/>
        <end position="901"/>
    </location>
</feature>
<feature type="domain" description="SAP" evidence="2">
    <location>
        <begin position="85"/>
        <end position="119"/>
    </location>
</feature>
<feature type="compositionally biased region" description="Low complexity" evidence="1">
    <location>
        <begin position="813"/>
        <end position="824"/>
    </location>
</feature>
<evidence type="ECO:0000259" key="2">
    <source>
        <dbReference type="PROSITE" id="PS50800"/>
    </source>
</evidence>
<accession>S7PVV8</accession>
<feature type="region of interest" description="Disordered" evidence="1">
    <location>
        <begin position="174"/>
        <end position="326"/>
    </location>
</feature>
<dbReference type="HOGENOM" id="CLU_012740_0_0_1"/>
<feature type="compositionally biased region" description="Basic and acidic residues" evidence="1">
    <location>
        <begin position="636"/>
        <end position="654"/>
    </location>
</feature>
<feature type="compositionally biased region" description="Low complexity" evidence="1">
    <location>
        <begin position="446"/>
        <end position="456"/>
    </location>
</feature>
<dbReference type="GeneID" id="19304607"/>
<feature type="region of interest" description="Disordered" evidence="1">
    <location>
        <begin position="520"/>
        <end position="541"/>
    </location>
</feature>
<feature type="compositionally biased region" description="Acidic residues" evidence="1">
    <location>
        <begin position="137"/>
        <end position="148"/>
    </location>
</feature>
<dbReference type="eggNOG" id="ENOG502SBXA">
    <property type="taxonomic scope" value="Eukaryota"/>
</dbReference>
<feature type="compositionally biased region" description="Polar residues" evidence="1">
    <location>
        <begin position="151"/>
        <end position="162"/>
    </location>
</feature>
<feature type="compositionally biased region" description="Low complexity" evidence="1">
    <location>
        <begin position="201"/>
        <end position="222"/>
    </location>
</feature>
<feature type="region of interest" description="Disordered" evidence="1">
    <location>
        <begin position="123"/>
        <end position="162"/>
    </location>
</feature>
<protein>
    <recommendedName>
        <fullName evidence="2">SAP domain-containing protein</fullName>
    </recommendedName>
</protein>
<dbReference type="Proteomes" id="UP000030669">
    <property type="component" value="Unassembled WGS sequence"/>
</dbReference>
<feature type="region of interest" description="Disordered" evidence="1">
    <location>
        <begin position="28"/>
        <end position="52"/>
    </location>
</feature>
<dbReference type="EMBL" id="KB469309">
    <property type="protein sequence ID" value="EPQ51766.1"/>
    <property type="molecule type" value="Genomic_DNA"/>
</dbReference>
<gene>
    <name evidence="3" type="ORF">GLOTRDRAFT_140767</name>
</gene>
<feature type="compositionally biased region" description="Low complexity" evidence="1">
    <location>
        <begin position="675"/>
        <end position="686"/>
    </location>
</feature>
<feature type="region of interest" description="Disordered" evidence="1">
    <location>
        <begin position="710"/>
        <end position="991"/>
    </location>
</feature>